<dbReference type="GO" id="GO:0071949">
    <property type="term" value="F:FAD binding"/>
    <property type="evidence" value="ECO:0007669"/>
    <property type="project" value="InterPro"/>
</dbReference>
<evidence type="ECO:0000313" key="7">
    <source>
        <dbReference type="EMBL" id="PNW78959.1"/>
    </source>
</evidence>
<keyword evidence="8" id="KW-1185">Reference proteome</keyword>
<sequence length="686" mass="69674">MWARGTSSSARSQPLRDAVANPEGAGSALAFLHRASKGNMRYLSSGCTAEAALGPQPQGRYQVRNRAYRTAPTASRGAGVAAGAVNAVNASTASADASPAVVHTDVAIVGGGPGGLAAAAALSRVLDPSVRIKVFEAARGYSEAGAGVGMHINGLMACEAIHPSIAHTLYDKACYSLCSYQYDDVTGQRNAGGTIAVDRTGQMEATGHCQALMYWNDVRESLYEHLPDPGMVEFGWRAAGCQALDTAEQELLSGAAAGAGAAATELPWGQQPYHYELRMTRQRASGSVGGGGAAALAAGEDGGEDAEGGEKRREAGDPAAGELMVRAKVVIGADGYFSRIRRELLGGTPPVFSGMVMWRGSFTAEELSSGAVPLPPAAFGAGASDRAASHRWMPAGTGIAPGQGRVLLLFLAQGGDGIGAWYLQNSVKAVQEAGVEFPPAGAAGGVGGLVGSAALARGLAVNAHLPPDVAALLAATAPERVTEHGLYVQPLDSVEQGSWTRGHVVLIGDAAHAAPPDGQGANLAIEDAVVLADVARQHGGVLSPQVFAEWEALRQPRVKAILGDTKYPFPDRMAAIQASSFAQLWAPGDPGLPTSLPADAGSDGSSSSPGSSGGGSSGSEALPSMEELRAWSRRTIRAIVEKRLAEVAAKGAVAQPAGEGGLQGQGRGQAAPIGAAVGAREVAGGR</sequence>
<dbReference type="PANTHER" id="PTHR46496">
    <property type="match status" value="1"/>
</dbReference>
<comment type="cofactor">
    <cofactor evidence="1">
        <name>FAD</name>
        <dbReference type="ChEBI" id="CHEBI:57692"/>
    </cofactor>
</comment>
<dbReference type="SUPFAM" id="SSF51905">
    <property type="entry name" value="FAD/NAD(P)-binding domain"/>
    <property type="match status" value="1"/>
</dbReference>
<proteinExistence type="predicted"/>
<keyword evidence="4" id="KW-0560">Oxidoreductase</keyword>
<dbReference type="Proteomes" id="UP000006906">
    <property type="component" value="Chromosome 9"/>
</dbReference>
<feature type="compositionally biased region" description="Gly residues" evidence="5">
    <location>
        <begin position="658"/>
        <end position="667"/>
    </location>
</feature>
<dbReference type="Gramene" id="PNW78959">
    <property type="protein sequence ID" value="PNW78959"/>
    <property type="gene ID" value="CHLRE_09g395806v5"/>
</dbReference>
<dbReference type="Gene3D" id="3.50.50.60">
    <property type="entry name" value="FAD/NAD(P)-binding domain"/>
    <property type="match status" value="2"/>
</dbReference>
<dbReference type="AlphaFoldDB" id="A0A2K3DEK3"/>
<evidence type="ECO:0000256" key="3">
    <source>
        <dbReference type="ARBA" id="ARBA00022827"/>
    </source>
</evidence>
<name>A0A2K3DEK3_CHLRE</name>
<feature type="domain" description="FAD-binding" evidence="6">
    <location>
        <begin position="498"/>
        <end position="561"/>
    </location>
</feature>
<organism evidence="7 8">
    <name type="scientific">Chlamydomonas reinhardtii</name>
    <name type="common">Chlamydomonas smithii</name>
    <dbReference type="NCBI Taxonomy" id="3055"/>
    <lineage>
        <taxon>Eukaryota</taxon>
        <taxon>Viridiplantae</taxon>
        <taxon>Chlorophyta</taxon>
        <taxon>core chlorophytes</taxon>
        <taxon>Chlorophyceae</taxon>
        <taxon>CS clade</taxon>
        <taxon>Chlamydomonadales</taxon>
        <taxon>Chlamydomonadaceae</taxon>
        <taxon>Chlamydomonas</taxon>
    </lineage>
</organism>
<dbReference type="KEGG" id="cre:CHLRE_09g395806v5"/>
<dbReference type="GO" id="GO:0016491">
    <property type="term" value="F:oxidoreductase activity"/>
    <property type="evidence" value="ECO:0007669"/>
    <property type="project" value="UniProtKB-KW"/>
</dbReference>
<dbReference type="RefSeq" id="XP_042921265.1">
    <property type="nucleotide sequence ID" value="XM_043065776.1"/>
</dbReference>
<dbReference type="STRING" id="3055.A0A2K3DEK3"/>
<evidence type="ECO:0000259" key="6">
    <source>
        <dbReference type="Pfam" id="PF01494"/>
    </source>
</evidence>
<dbReference type="FunCoup" id="A0A2K3DEK3">
    <property type="interactions" value="155"/>
</dbReference>
<dbReference type="EMBL" id="CM008970">
    <property type="protein sequence ID" value="PNW78959.1"/>
    <property type="molecule type" value="Genomic_DNA"/>
</dbReference>
<evidence type="ECO:0000256" key="1">
    <source>
        <dbReference type="ARBA" id="ARBA00001974"/>
    </source>
</evidence>
<keyword evidence="3" id="KW-0274">FAD</keyword>
<dbReference type="GeneID" id="66054685"/>
<dbReference type="InterPro" id="IPR036188">
    <property type="entry name" value="FAD/NAD-bd_sf"/>
</dbReference>
<feature type="region of interest" description="Disordered" evidence="5">
    <location>
        <begin position="587"/>
        <end position="622"/>
    </location>
</feature>
<gene>
    <name evidence="7" type="ORF">CHLRE_09g395806v5</name>
</gene>
<dbReference type="Pfam" id="PF01494">
    <property type="entry name" value="FAD_binding_3"/>
    <property type="match status" value="1"/>
</dbReference>
<accession>A0A2K3DEK3</accession>
<dbReference type="InParanoid" id="A0A2K3DEK3"/>
<feature type="region of interest" description="Disordered" evidence="5">
    <location>
        <begin position="284"/>
        <end position="318"/>
    </location>
</feature>
<dbReference type="PRINTS" id="PR00420">
    <property type="entry name" value="RNGMNOXGNASE"/>
</dbReference>
<reference evidence="7 8" key="1">
    <citation type="journal article" date="2007" name="Science">
        <title>The Chlamydomonas genome reveals the evolution of key animal and plant functions.</title>
        <authorList>
            <person name="Merchant S.S."/>
            <person name="Prochnik S.E."/>
            <person name="Vallon O."/>
            <person name="Harris E.H."/>
            <person name="Karpowicz S.J."/>
            <person name="Witman G.B."/>
            <person name="Terry A."/>
            <person name="Salamov A."/>
            <person name="Fritz-Laylin L.K."/>
            <person name="Marechal-Drouard L."/>
            <person name="Marshall W.F."/>
            <person name="Qu L.H."/>
            <person name="Nelson D.R."/>
            <person name="Sanderfoot A.A."/>
            <person name="Spalding M.H."/>
            <person name="Kapitonov V.V."/>
            <person name="Ren Q."/>
            <person name="Ferris P."/>
            <person name="Lindquist E."/>
            <person name="Shapiro H."/>
            <person name="Lucas S.M."/>
            <person name="Grimwood J."/>
            <person name="Schmutz J."/>
            <person name="Cardol P."/>
            <person name="Cerutti H."/>
            <person name="Chanfreau G."/>
            <person name="Chen C.L."/>
            <person name="Cognat V."/>
            <person name="Croft M.T."/>
            <person name="Dent R."/>
            <person name="Dutcher S."/>
            <person name="Fernandez E."/>
            <person name="Fukuzawa H."/>
            <person name="Gonzalez-Ballester D."/>
            <person name="Gonzalez-Halphen D."/>
            <person name="Hallmann A."/>
            <person name="Hanikenne M."/>
            <person name="Hippler M."/>
            <person name="Inwood W."/>
            <person name="Jabbari K."/>
            <person name="Kalanon M."/>
            <person name="Kuras R."/>
            <person name="Lefebvre P.A."/>
            <person name="Lemaire S.D."/>
            <person name="Lobanov A.V."/>
            <person name="Lohr M."/>
            <person name="Manuell A."/>
            <person name="Meier I."/>
            <person name="Mets L."/>
            <person name="Mittag M."/>
            <person name="Mittelmeier T."/>
            <person name="Moroney J.V."/>
            <person name="Moseley J."/>
            <person name="Napoli C."/>
            <person name="Nedelcu A.M."/>
            <person name="Niyogi K."/>
            <person name="Novoselov S.V."/>
            <person name="Paulsen I.T."/>
            <person name="Pazour G."/>
            <person name="Purton S."/>
            <person name="Ral J.P."/>
            <person name="Riano-Pachon D.M."/>
            <person name="Riekhof W."/>
            <person name="Rymarquis L."/>
            <person name="Schroda M."/>
            <person name="Stern D."/>
            <person name="Umen J."/>
            <person name="Willows R."/>
            <person name="Wilson N."/>
            <person name="Zimmer S.L."/>
            <person name="Allmer J."/>
            <person name="Balk J."/>
            <person name="Bisova K."/>
            <person name="Chen C.J."/>
            <person name="Elias M."/>
            <person name="Gendler K."/>
            <person name="Hauser C."/>
            <person name="Lamb M.R."/>
            <person name="Ledford H."/>
            <person name="Long J.C."/>
            <person name="Minagawa J."/>
            <person name="Page M.D."/>
            <person name="Pan J."/>
            <person name="Pootakham W."/>
            <person name="Roje S."/>
            <person name="Rose A."/>
            <person name="Stahlberg E."/>
            <person name="Terauchi A.M."/>
            <person name="Yang P."/>
            <person name="Ball S."/>
            <person name="Bowler C."/>
            <person name="Dieckmann C.L."/>
            <person name="Gladyshev V.N."/>
            <person name="Green P."/>
            <person name="Jorgensen R."/>
            <person name="Mayfield S."/>
            <person name="Mueller-Roeber B."/>
            <person name="Rajamani S."/>
            <person name="Sayre R.T."/>
            <person name="Brokstein P."/>
            <person name="Dubchak I."/>
            <person name="Goodstein D."/>
            <person name="Hornick L."/>
            <person name="Huang Y.W."/>
            <person name="Jhaveri J."/>
            <person name="Luo Y."/>
            <person name="Martinez D."/>
            <person name="Ngau W.C."/>
            <person name="Otillar B."/>
            <person name="Poliakov A."/>
            <person name="Porter A."/>
            <person name="Szajkowski L."/>
            <person name="Werner G."/>
            <person name="Zhou K."/>
            <person name="Grigoriev I.V."/>
            <person name="Rokhsar D.S."/>
            <person name="Grossman A.R."/>
        </authorList>
    </citation>
    <scope>NUCLEOTIDE SEQUENCE [LARGE SCALE GENOMIC DNA]</scope>
    <source>
        <strain evidence="8">CC-503</strain>
    </source>
</reference>
<keyword evidence="2" id="KW-0285">Flavoprotein</keyword>
<feature type="compositionally biased region" description="Low complexity" evidence="5">
    <location>
        <begin position="668"/>
        <end position="686"/>
    </location>
</feature>
<evidence type="ECO:0000256" key="2">
    <source>
        <dbReference type="ARBA" id="ARBA00022630"/>
    </source>
</evidence>
<dbReference type="OrthoDB" id="531840at2759"/>
<evidence type="ECO:0000256" key="4">
    <source>
        <dbReference type="ARBA" id="ARBA00023002"/>
    </source>
</evidence>
<dbReference type="InterPro" id="IPR002938">
    <property type="entry name" value="FAD-bd"/>
</dbReference>
<evidence type="ECO:0000313" key="8">
    <source>
        <dbReference type="Proteomes" id="UP000006906"/>
    </source>
</evidence>
<feature type="compositionally biased region" description="Low complexity" evidence="5">
    <location>
        <begin position="597"/>
        <end position="610"/>
    </location>
</feature>
<protein>
    <recommendedName>
        <fullName evidence="6">FAD-binding domain-containing protein</fullName>
    </recommendedName>
</protein>
<evidence type="ECO:0000256" key="5">
    <source>
        <dbReference type="SAM" id="MobiDB-lite"/>
    </source>
</evidence>
<dbReference type="ExpressionAtlas" id="A0A2K3DEK3">
    <property type="expression patterns" value="baseline and differential"/>
</dbReference>
<dbReference type="PANTHER" id="PTHR46496:SF1">
    <property type="entry name" value="ZEAXANTHIN EPOXIDASE, CHLOROPLASTIC"/>
    <property type="match status" value="1"/>
</dbReference>
<feature type="region of interest" description="Disordered" evidence="5">
    <location>
        <begin position="653"/>
        <end position="686"/>
    </location>
</feature>